<dbReference type="InterPro" id="IPR029058">
    <property type="entry name" value="AB_hydrolase_fold"/>
</dbReference>
<dbReference type="Proteomes" id="UP000628463">
    <property type="component" value="Unassembled WGS sequence"/>
</dbReference>
<evidence type="ECO:0000313" key="2">
    <source>
        <dbReference type="Proteomes" id="UP000628463"/>
    </source>
</evidence>
<dbReference type="InterPro" id="IPR024499">
    <property type="entry name" value="Mbeg1-like"/>
</dbReference>
<gene>
    <name evidence="1" type="ORF">H8S01_00350</name>
</gene>
<evidence type="ECO:0000313" key="1">
    <source>
        <dbReference type="EMBL" id="MBC5679418.1"/>
    </source>
</evidence>
<keyword evidence="2" id="KW-1185">Reference proteome</keyword>
<dbReference type="SUPFAM" id="SSF53474">
    <property type="entry name" value="alpha/beta-Hydrolases"/>
    <property type="match status" value="1"/>
</dbReference>
<dbReference type="RefSeq" id="WP_186835798.1">
    <property type="nucleotide sequence ID" value="NZ_JACOPD010000001.1"/>
</dbReference>
<sequence length="370" mass="42391">MANIEDYLLWRGDLTFEQDEFNLVDNLILAELAYVDFKDIIPAAGSGEKITLKQACDDFFELHDEEELKLVKSFIWYAPFFMKKMAHTKRFADMLLGNYALHNNEEKQVQFGAFTAEPGDGSIYVSFMGTDDSLIGWKEDFNMSFIRPIPSQLEAAEYVNETIKYSRRKIRLGGHSKGGNLAIYAAVKAKPSLKRRIIAVYNNDGPGFDREMIESEEYRQMLPKIKTIVPEHSVVGMLLEHEEKYMIVKSSQTGIMQHDAMSWQVCGNRFETVKSVDRTSRMLNEALSNWINGLSRMQRSEFVETLFAIITSSGAVNLSDLSADRFNFAGSALKMYSSLDRETKIMLRRMLKSLTGEFDKARKMINNKFK</sequence>
<dbReference type="EMBL" id="JACOPD010000001">
    <property type="protein sequence ID" value="MBC5679418.1"/>
    <property type="molecule type" value="Genomic_DNA"/>
</dbReference>
<reference evidence="1 2" key="1">
    <citation type="submission" date="2020-08" db="EMBL/GenBank/DDBJ databases">
        <title>Genome public.</title>
        <authorList>
            <person name="Liu C."/>
            <person name="Sun Q."/>
        </authorList>
    </citation>
    <scope>NUCLEOTIDE SEQUENCE [LARGE SCALE GENOMIC DNA]</scope>
    <source>
        <strain evidence="1 2">NSJ-43</strain>
    </source>
</reference>
<dbReference type="Pfam" id="PF11187">
    <property type="entry name" value="Mbeg1-like"/>
    <property type="match status" value="1"/>
</dbReference>
<comment type="caution">
    <text evidence="1">The sequence shown here is derived from an EMBL/GenBank/DDBJ whole genome shotgun (WGS) entry which is preliminary data.</text>
</comment>
<dbReference type="Gene3D" id="3.40.50.1820">
    <property type="entry name" value="alpha/beta hydrolase"/>
    <property type="match status" value="1"/>
</dbReference>
<protein>
    <submittedName>
        <fullName evidence="1">DUF2974 domain-containing protein</fullName>
    </submittedName>
</protein>
<name>A0ABR7FW45_9FIRM</name>
<organism evidence="1 2">
    <name type="scientific">Lachnospira hominis</name>
    <name type="common">ex Liu et al. 2021</name>
    <dbReference type="NCBI Taxonomy" id="2763051"/>
    <lineage>
        <taxon>Bacteria</taxon>
        <taxon>Bacillati</taxon>
        <taxon>Bacillota</taxon>
        <taxon>Clostridia</taxon>
        <taxon>Lachnospirales</taxon>
        <taxon>Lachnospiraceae</taxon>
        <taxon>Lachnospira</taxon>
    </lineage>
</organism>
<accession>A0ABR7FW45</accession>
<proteinExistence type="predicted"/>